<gene>
    <name evidence="1" type="ordered locus">Ornrh_0483</name>
</gene>
<organism evidence="1 2">
    <name type="scientific">Ornithobacterium rhinotracheale (strain ATCC 51463 / DSM 15997 / CCUG 23171 / CIP 104009 / LMG 9086)</name>
    <dbReference type="NCBI Taxonomy" id="867902"/>
    <lineage>
        <taxon>Bacteria</taxon>
        <taxon>Pseudomonadati</taxon>
        <taxon>Bacteroidota</taxon>
        <taxon>Flavobacteriia</taxon>
        <taxon>Flavobacteriales</taxon>
        <taxon>Weeksellaceae</taxon>
        <taxon>Ornithobacterium</taxon>
    </lineage>
</organism>
<reference evidence="1 2" key="1">
    <citation type="submission" date="2012-06" db="EMBL/GenBank/DDBJ databases">
        <title>The complete genome of Ornithobacterium rhinotracheale DSM 15997.</title>
        <authorList>
            <consortium name="US DOE Joint Genome Institute (JGI-PGF)"/>
            <person name="Lucas S."/>
            <person name="Copeland A."/>
            <person name="Lapidus A."/>
            <person name="Goodwin L."/>
            <person name="Pitluck S."/>
            <person name="Peters L."/>
            <person name="Mikhailova N."/>
            <person name="Teshima H."/>
            <person name="Kyrpides N."/>
            <person name="Mavromatis K."/>
            <person name="Pagani I."/>
            <person name="Ivanova N."/>
            <person name="Ovchinnikova G."/>
            <person name="Zeytun A."/>
            <person name="Detter J.C."/>
            <person name="Han C."/>
            <person name="Land M."/>
            <person name="Hauser L."/>
            <person name="Markowitz V."/>
            <person name="Cheng J.-F."/>
            <person name="Hugenholtz P."/>
            <person name="Woyke T."/>
            <person name="Wu D."/>
            <person name="Lang E."/>
            <person name="Kopitz M."/>
            <person name="Brambilla E."/>
            <person name="Klenk H.-P."/>
            <person name="Eisen J.A."/>
        </authorList>
    </citation>
    <scope>NUCLEOTIDE SEQUENCE [LARGE SCALE GENOMIC DNA]</scope>
    <source>
        <strain evidence="2">ATCC 51463 / DSM 15997 / CCUG 23171 / LMG 9086</strain>
    </source>
</reference>
<proteinExistence type="predicted"/>
<dbReference type="Proteomes" id="UP000006051">
    <property type="component" value="Chromosome"/>
</dbReference>
<protein>
    <submittedName>
        <fullName evidence="1">Uncharacterized protein</fullName>
    </submittedName>
</protein>
<accession>I3ZYA6</accession>
<keyword evidence="2" id="KW-1185">Reference proteome</keyword>
<evidence type="ECO:0000313" key="1">
    <source>
        <dbReference type="EMBL" id="AFL96690.1"/>
    </source>
</evidence>
<sequence>MKILVDLSKNLGNVPKFFDENVKIFKYLKK</sequence>
<dbReference type="KEGG" id="orh:Ornrh_0483"/>
<name>I3ZYA6_ORNRL</name>
<dbReference type="EMBL" id="CP003283">
    <property type="protein sequence ID" value="AFL96690.1"/>
    <property type="molecule type" value="Genomic_DNA"/>
</dbReference>
<dbReference type="STRING" id="867902.Ornrh_0483"/>
<evidence type="ECO:0000313" key="2">
    <source>
        <dbReference type="Proteomes" id="UP000006051"/>
    </source>
</evidence>
<dbReference type="HOGENOM" id="CLU_3404610_0_0_10"/>
<dbReference type="AlphaFoldDB" id="I3ZYA6"/>